<evidence type="ECO:0000256" key="7">
    <source>
        <dbReference type="PIRSR" id="PIRSR614186-1"/>
    </source>
</evidence>
<evidence type="ECO:0000313" key="10">
    <source>
        <dbReference type="Proteomes" id="UP000219331"/>
    </source>
</evidence>
<comment type="similarity">
    <text evidence="1 8">Belongs to the esterase D family.</text>
</comment>
<dbReference type="PANTHER" id="PTHR10061">
    <property type="entry name" value="S-FORMYLGLUTATHIONE HYDROLASE"/>
    <property type="match status" value="1"/>
</dbReference>
<organism evidence="9 10">
    <name type="scientific">Stappia indica</name>
    <dbReference type="NCBI Taxonomy" id="538381"/>
    <lineage>
        <taxon>Bacteria</taxon>
        <taxon>Pseudomonadati</taxon>
        <taxon>Pseudomonadota</taxon>
        <taxon>Alphaproteobacteria</taxon>
        <taxon>Hyphomicrobiales</taxon>
        <taxon>Stappiaceae</taxon>
        <taxon>Stappia</taxon>
    </lineage>
</organism>
<dbReference type="InterPro" id="IPR000801">
    <property type="entry name" value="Esterase-like"/>
</dbReference>
<dbReference type="SUPFAM" id="SSF53474">
    <property type="entry name" value="alpha/beta-Hydrolases"/>
    <property type="match status" value="1"/>
</dbReference>
<dbReference type="InterPro" id="IPR014186">
    <property type="entry name" value="S-formylglutathione_hydrol"/>
</dbReference>
<dbReference type="Gene3D" id="3.40.50.1820">
    <property type="entry name" value="alpha/beta hydrolase"/>
    <property type="match status" value="1"/>
</dbReference>
<name>A0A285R568_9HYPH</name>
<evidence type="ECO:0000256" key="6">
    <source>
        <dbReference type="NCBIfam" id="TIGR02821"/>
    </source>
</evidence>
<dbReference type="GO" id="GO:0018738">
    <property type="term" value="F:S-formylglutathione hydrolase activity"/>
    <property type="evidence" value="ECO:0007669"/>
    <property type="project" value="UniProtKB-UniRule"/>
</dbReference>
<dbReference type="GO" id="GO:0046294">
    <property type="term" value="P:formaldehyde catabolic process"/>
    <property type="evidence" value="ECO:0007669"/>
    <property type="project" value="InterPro"/>
</dbReference>
<dbReference type="STRING" id="538381.GCA_001696535_01256"/>
<comment type="function">
    <text evidence="8">Serine hydrolase involved in the detoxification of formaldehyde.</text>
</comment>
<dbReference type="GO" id="GO:0005829">
    <property type="term" value="C:cytosol"/>
    <property type="evidence" value="ECO:0007669"/>
    <property type="project" value="TreeGrafter"/>
</dbReference>
<feature type="active site" description="Charge relay system" evidence="7">
    <location>
        <position position="225"/>
    </location>
</feature>
<reference evidence="9 10" key="1">
    <citation type="submission" date="2017-08" db="EMBL/GenBank/DDBJ databases">
        <authorList>
            <person name="de Groot N.N."/>
        </authorList>
    </citation>
    <scope>NUCLEOTIDE SEQUENCE [LARGE SCALE GENOMIC DNA]</scope>
    <source>
        <strain evidence="9 10">USBA 352</strain>
    </source>
</reference>
<feature type="active site" description="Charge relay system" evidence="7">
    <location>
        <position position="258"/>
    </location>
</feature>
<dbReference type="RefSeq" id="WP_097173613.1">
    <property type="nucleotide sequence ID" value="NZ_OBML01000001.1"/>
</dbReference>
<dbReference type="OrthoDB" id="9782200at2"/>
<sequence>MTLDTISSARAFGGEQRVYRHASAATGTDMEFAAFLPAEALRGEACPTLFYLSGLTCTWENATTKAGYQRLAAEYGLILIAPDTSPRGEGVANDAAYDLGQGAGFYVDATEAPWAPHFAMESYVARELFDLVSAELPVWEGAVGVTGHSMGGHGALTLAMKHPDRFRSVSAFAPIVNPLDCPWGEKAFTAYLGADRATWAAHDACHLVEQAGWSGDILIDQGTADGFLDEQLKPWNFERACRKAGVDLTLRMQGGYDHSYYFISTFLADHVAWHAARLTG</sequence>
<dbReference type="EMBL" id="OBML01000001">
    <property type="protein sequence ID" value="SOB89266.1"/>
    <property type="molecule type" value="Genomic_DNA"/>
</dbReference>
<feature type="active site" description="Charge relay system" evidence="7">
    <location>
        <position position="149"/>
    </location>
</feature>
<dbReference type="FunFam" id="3.40.50.1820:FF:000002">
    <property type="entry name" value="S-formylglutathione hydrolase"/>
    <property type="match status" value="1"/>
</dbReference>
<evidence type="ECO:0000256" key="8">
    <source>
        <dbReference type="RuleBase" id="RU363068"/>
    </source>
</evidence>
<dbReference type="AlphaFoldDB" id="A0A285R568"/>
<accession>A0A285R568</accession>
<protein>
    <recommendedName>
        <fullName evidence="2 6">S-formylglutathione hydrolase</fullName>
        <ecNumber evidence="2 6">3.1.2.12</ecNumber>
    </recommendedName>
</protein>
<gene>
    <name evidence="9" type="ORF">SAMN05421512_101174</name>
</gene>
<dbReference type="EC" id="3.1.2.12" evidence="2 6"/>
<dbReference type="InterPro" id="IPR029058">
    <property type="entry name" value="AB_hydrolase_fold"/>
</dbReference>
<keyword evidence="4 8" id="KW-0378">Hydrolase</keyword>
<evidence type="ECO:0000313" key="9">
    <source>
        <dbReference type="EMBL" id="SOB89266.1"/>
    </source>
</evidence>
<dbReference type="NCBIfam" id="TIGR02821">
    <property type="entry name" value="fghA_ester_D"/>
    <property type="match status" value="1"/>
</dbReference>
<dbReference type="PANTHER" id="PTHR10061:SF0">
    <property type="entry name" value="S-FORMYLGLUTATHIONE HYDROLASE"/>
    <property type="match status" value="1"/>
</dbReference>
<evidence type="ECO:0000256" key="3">
    <source>
        <dbReference type="ARBA" id="ARBA00022487"/>
    </source>
</evidence>
<dbReference type="Proteomes" id="UP000219331">
    <property type="component" value="Unassembled WGS sequence"/>
</dbReference>
<keyword evidence="3 8" id="KW-0719">Serine esterase</keyword>
<evidence type="ECO:0000256" key="5">
    <source>
        <dbReference type="ARBA" id="ARBA00047590"/>
    </source>
</evidence>
<comment type="catalytic activity">
    <reaction evidence="5 8">
        <text>S-formylglutathione + H2O = formate + glutathione + H(+)</text>
        <dbReference type="Rhea" id="RHEA:14961"/>
        <dbReference type="ChEBI" id="CHEBI:15377"/>
        <dbReference type="ChEBI" id="CHEBI:15378"/>
        <dbReference type="ChEBI" id="CHEBI:15740"/>
        <dbReference type="ChEBI" id="CHEBI:57688"/>
        <dbReference type="ChEBI" id="CHEBI:57925"/>
        <dbReference type="EC" id="3.1.2.12"/>
    </reaction>
</comment>
<evidence type="ECO:0000256" key="4">
    <source>
        <dbReference type="ARBA" id="ARBA00022801"/>
    </source>
</evidence>
<proteinExistence type="inferred from homology"/>
<dbReference type="GO" id="GO:0052689">
    <property type="term" value="F:carboxylic ester hydrolase activity"/>
    <property type="evidence" value="ECO:0007669"/>
    <property type="project" value="UniProtKB-KW"/>
</dbReference>
<dbReference type="Pfam" id="PF00756">
    <property type="entry name" value="Esterase"/>
    <property type="match status" value="1"/>
</dbReference>
<evidence type="ECO:0000256" key="2">
    <source>
        <dbReference type="ARBA" id="ARBA00012479"/>
    </source>
</evidence>
<evidence type="ECO:0000256" key="1">
    <source>
        <dbReference type="ARBA" id="ARBA00005622"/>
    </source>
</evidence>
<keyword evidence="10" id="KW-1185">Reference proteome</keyword>